<sequence>MALICVYVEDITLASSGMLLTNKVKEQLSSRFTMKDLGEIHYMLKMEIKRDRAQYILSMSQHRYILGFLRKLNMEDCNPVPTPQAKRVVLEKEVKFTTDQITAQPFDYRGLVGPLMYLVRGT</sequence>
<keyword evidence="3" id="KW-1185">Reference proteome</keyword>
<comment type="caution">
    <text evidence="2">The sequence shown here is derived from an EMBL/GenBank/DDBJ whole genome shotgun (WGS) entry which is preliminary data.</text>
</comment>
<dbReference type="Pfam" id="PF07727">
    <property type="entry name" value="RVT_2"/>
    <property type="match status" value="1"/>
</dbReference>
<dbReference type="AlphaFoldDB" id="A0A9W6XYT3"/>
<feature type="domain" description="Reverse transcriptase Ty1/copia-type" evidence="1">
    <location>
        <begin position="3"/>
        <end position="84"/>
    </location>
</feature>
<dbReference type="InterPro" id="IPR013103">
    <property type="entry name" value="RVT_2"/>
</dbReference>
<reference evidence="2" key="1">
    <citation type="submission" date="2023-04" db="EMBL/GenBank/DDBJ databases">
        <title>Phytophthora fragariaefolia NBRC 109709.</title>
        <authorList>
            <person name="Ichikawa N."/>
            <person name="Sato H."/>
            <person name="Tonouchi N."/>
        </authorList>
    </citation>
    <scope>NUCLEOTIDE SEQUENCE</scope>
    <source>
        <strain evidence="2">NBRC 109709</strain>
    </source>
</reference>
<evidence type="ECO:0000313" key="2">
    <source>
        <dbReference type="EMBL" id="GMF48173.1"/>
    </source>
</evidence>
<evidence type="ECO:0000259" key="1">
    <source>
        <dbReference type="Pfam" id="PF07727"/>
    </source>
</evidence>
<evidence type="ECO:0000313" key="3">
    <source>
        <dbReference type="Proteomes" id="UP001165121"/>
    </source>
</evidence>
<proteinExistence type="predicted"/>
<dbReference type="EMBL" id="BSXT01002284">
    <property type="protein sequence ID" value="GMF48173.1"/>
    <property type="molecule type" value="Genomic_DNA"/>
</dbReference>
<protein>
    <submittedName>
        <fullName evidence="2">Unnamed protein product</fullName>
    </submittedName>
</protein>
<dbReference type="Proteomes" id="UP001165121">
    <property type="component" value="Unassembled WGS sequence"/>
</dbReference>
<gene>
    <name evidence="2" type="ORF">Pfra01_001849200</name>
</gene>
<dbReference type="OrthoDB" id="413361at2759"/>
<organism evidence="2 3">
    <name type="scientific">Phytophthora fragariaefolia</name>
    <dbReference type="NCBI Taxonomy" id="1490495"/>
    <lineage>
        <taxon>Eukaryota</taxon>
        <taxon>Sar</taxon>
        <taxon>Stramenopiles</taxon>
        <taxon>Oomycota</taxon>
        <taxon>Peronosporomycetes</taxon>
        <taxon>Peronosporales</taxon>
        <taxon>Peronosporaceae</taxon>
        <taxon>Phytophthora</taxon>
    </lineage>
</organism>
<name>A0A9W6XYT3_9STRA</name>
<accession>A0A9W6XYT3</accession>